<feature type="transmembrane region" description="Helical" evidence="3">
    <location>
        <begin position="617"/>
        <end position="638"/>
    </location>
</feature>
<feature type="compositionally biased region" description="Basic and acidic residues" evidence="2">
    <location>
        <begin position="1497"/>
        <end position="1507"/>
    </location>
</feature>
<feature type="compositionally biased region" description="Low complexity" evidence="2">
    <location>
        <begin position="1544"/>
        <end position="1553"/>
    </location>
</feature>
<feature type="compositionally biased region" description="Basic and acidic residues" evidence="2">
    <location>
        <begin position="1"/>
        <end position="16"/>
    </location>
</feature>
<dbReference type="Pfam" id="PF02494">
    <property type="entry name" value="HYR"/>
    <property type="match status" value="1"/>
</dbReference>
<feature type="region of interest" description="Disordered" evidence="2">
    <location>
        <begin position="1"/>
        <end position="35"/>
    </location>
</feature>
<evidence type="ECO:0000256" key="1">
    <source>
        <dbReference type="ARBA" id="ARBA00022737"/>
    </source>
</evidence>
<feature type="compositionally biased region" description="Basic and acidic residues" evidence="2">
    <location>
        <begin position="774"/>
        <end position="785"/>
    </location>
</feature>
<feature type="region of interest" description="Disordered" evidence="2">
    <location>
        <begin position="678"/>
        <end position="794"/>
    </location>
</feature>
<feature type="region of interest" description="Disordered" evidence="2">
    <location>
        <begin position="1347"/>
        <end position="1384"/>
    </location>
</feature>
<keyword evidence="1" id="KW-0677">Repeat</keyword>
<feature type="compositionally biased region" description="Acidic residues" evidence="2">
    <location>
        <begin position="1351"/>
        <end position="1363"/>
    </location>
</feature>
<feature type="compositionally biased region" description="Basic and acidic residues" evidence="2">
    <location>
        <begin position="1364"/>
        <end position="1382"/>
    </location>
</feature>
<dbReference type="PANTHER" id="PTHR11319:SF35">
    <property type="entry name" value="OUTER MEMBRANE PROTEIN PMPC-RELATED"/>
    <property type="match status" value="1"/>
</dbReference>
<keyword evidence="3" id="KW-0812">Transmembrane</keyword>
<evidence type="ECO:0000313" key="5">
    <source>
        <dbReference type="EMBL" id="CEM44958.1"/>
    </source>
</evidence>
<dbReference type="PROSITE" id="PS50825">
    <property type="entry name" value="HYR"/>
    <property type="match status" value="1"/>
</dbReference>
<feature type="compositionally biased region" description="Polar residues" evidence="2">
    <location>
        <begin position="748"/>
        <end position="758"/>
    </location>
</feature>
<sequence length="1603" mass="176753">MAEWEMRTSVGSEDRRRASRGSSCANAETDSKETAVNDTTAPVVVCPNTVTEKVVNKSLSVPVYFPGPLRISDDTDASTDVTISYSVKNGSFFSEDLTSVRITATDTSGNSDYCTFDVLLDRIGYYRDTTVASTVVVCRACPQFATSEDGATHPSACSCQNGYYLVPPLTSLPSDSQLNTPQPTAFWTESRCWPCPDHGTCFGGLVSEQVHSTALSVTLGSDITVRRRALTADEEDGGHSSFVSRDGPRTTRSGHKGRALTQVDITAFHLRAHSRPIPDNGYALVRSYPSALIIPCPIPGSCLRGSAEQYQDLEPEGKCFTGMKGPTCSECTTGYQQVILKTLFNFLSNIAVLGYFSYYQIQIDWNSIDEGSGGFLGWFPELQFTDFIPINSVPALQDFFSFSCVIDGVELLSSEWRFFFVNIAEAHLFLALYVIVAFMSFLMVFGYRLCRCTACPGRAAQKQQLKTSKSTVGMIQAVGGFASHPAGLPEGMGATADGSVGLAGEEEGDGEGGTKGSEEGLQQRKGVTVQSPHVVPRIHGHRRSSFALVVENPRREEYILMRRRQVRFESKMRLLNVYRYNFTPDMTIFEQSSYILMDSVAVASTVFFFAYDIILAPFVLVFALLYLVLLPLSVFALMGREKSKIESKIRQDFLDRILVESKEREAAQTRRYRAEAVAADKEIQRRQTRMKQKKEEKQKKEKKRDAERAADPFALKEVTPSEIVARDLPSPEDEGRDGKANEQVPASRFSNTRKSATGQKVDPESSETGAAEKNSCDARGRERANSSDSPSLTELSFKDAFNNPRVRIYEFNRLFSFLIGGFKREWFFGEFVIMTRKLSLELALGWAMNDNPNSRYIPLLLHAVVFLYIQVTVQPFLEDEGNVMNKAESISLLAWAILLILFVGLNVFPLSSGGTLFVLLVMFFIFSGYVGLVSWSDRLAQKMKLDIGILRASDFIFKRQEEKRLVVPPDPAKTERTLVVVDQTGQIKERKGKESAAVGTIAIPIFSTISRYALRQFFVWRFEHEEARAVFASASGSRARWGVAATKSSQMRFSVKTLPGVEDFLSRVALMLRYVGRHHEHLMLRVQQDSHPLEIKALALDFLYPAAMGDEGGGGKKTVGMEAAKKLRELLSSPVKTNSQTQRDREKEREDEDKKGGGNSPSGGGKGKGGASPSPNRSSRVSESPFLSSPSLPRGAESVADSGTEGGHYGMDKANEPTLGSVWAETSAADVVLIDHILMETTKKVHSGVGTLGKRDRDRVFIATLRKELPKIVTLSRIGRPLVNSRAIMRTGEKGVVDWKLFLALNALAKLDSLFLIWMYSIYLAVLFAESAVFLLKTMDKEAKKAAMEGSDSEEEEGEEEGEEGLKKAKSEVGRKGTKEIPPEVQGMFRDTGAATRDFSWFFDPSKSRSTIGGNGQGQPTRGESRSAGLFKARSSNRIMAPTDAEDLRGLQEEIISHQEGPPQGPNPAEAVAAAGPGGDGEARLRGSSPQSGARQHLVEKRLEKEKKKDKKKRRERERGRRRTGGGEDELDSEPDEEFFIDNQPTSSPSQQSRSRHHRPTERVLADGDAPPVVDDPWDEATAGTGSRMGSRIGAPGGKDLLS</sequence>
<feature type="transmembrane region" description="Helical" evidence="3">
    <location>
        <begin position="889"/>
        <end position="908"/>
    </location>
</feature>
<feature type="region of interest" description="Disordered" evidence="2">
    <location>
        <begin position="498"/>
        <end position="526"/>
    </location>
</feature>
<feature type="domain" description="HYR" evidence="4">
    <location>
        <begin position="37"/>
        <end position="122"/>
    </location>
</feature>
<dbReference type="PANTHER" id="PTHR11319">
    <property type="entry name" value="G PROTEIN-COUPLED RECEPTOR-RELATED"/>
    <property type="match status" value="1"/>
</dbReference>
<keyword evidence="3" id="KW-0472">Membrane</keyword>
<reference evidence="5" key="1">
    <citation type="submission" date="2014-11" db="EMBL/GenBank/DDBJ databases">
        <authorList>
            <person name="Otto D Thomas"/>
            <person name="Naeem Raeece"/>
        </authorList>
    </citation>
    <scope>NUCLEOTIDE SEQUENCE</scope>
</reference>
<feature type="compositionally biased region" description="Low complexity" evidence="2">
    <location>
        <begin position="1171"/>
        <end position="1194"/>
    </location>
</feature>
<feature type="compositionally biased region" description="Gly residues" evidence="2">
    <location>
        <begin position="1157"/>
        <end position="1170"/>
    </location>
</feature>
<feature type="transmembrane region" description="Helical" evidence="3">
    <location>
        <begin position="594"/>
        <end position="611"/>
    </location>
</feature>
<evidence type="ECO:0000259" key="4">
    <source>
        <dbReference type="PROSITE" id="PS50825"/>
    </source>
</evidence>
<organism evidence="5">
    <name type="scientific">Chromera velia CCMP2878</name>
    <dbReference type="NCBI Taxonomy" id="1169474"/>
    <lineage>
        <taxon>Eukaryota</taxon>
        <taxon>Sar</taxon>
        <taxon>Alveolata</taxon>
        <taxon>Colpodellida</taxon>
        <taxon>Chromeraceae</taxon>
        <taxon>Chromera</taxon>
    </lineage>
</organism>
<keyword evidence="3" id="KW-1133">Transmembrane helix</keyword>
<feature type="compositionally biased region" description="Basic residues" evidence="2">
    <location>
        <begin position="1508"/>
        <end position="1524"/>
    </location>
</feature>
<feature type="compositionally biased region" description="Basic and acidic residues" evidence="2">
    <location>
        <begin position="1446"/>
        <end position="1457"/>
    </location>
</feature>
<protein>
    <recommendedName>
        <fullName evidence="4">HYR domain-containing protein</fullName>
    </recommendedName>
</protein>
<dbReference type="VEuPathDB" id="CryptoDB:Cvel_7348"/>
<evidence type="ECO:0000256" key="2">
    <source>
        <dbReference type="SAM" id="MobiDB-lite"/>
    </source>
</evidence>
<feature type="transmembrane region" description="Helical" evidence="3">
    <location>
        <begin position="428"/>
        <end position="450"/>
    </location>
</feature>
<proteinExistence type="predicted"/>
<dbReference type="PhylomeDB" id="A0A0G4HLJ1"/>
<accession>A0A0G4HLJ1</accession>
<feature type="region of interest" description="Disordered" evidence="2">
    <location>
        <begin position="1403"/>
        <end position="1603"/>
    </location>
</feature>
<feature type="region of interest" description="Disordered" evidence="2">
    <location>
        <begin position="1129"/>
        <end position="1213"/>
    </location>
</feature>
<feature type="transmembrane region" description="Helical" evidence="3">
    <location>
        <begin position="1315"/>
        <end position="1336"/>
    </location>
</feature>
<feature type="transmembrane region" description="Helical" evidence="3">
    <location>
        <begin position="856"/>
        <end position="877"/>
    </location>
</feature>
<feature type="region of interest" description="Disordered" evidence="2">
    <location>
        <begin position="231"/>
        <end position="256"/>
    </location>
</feature>
<evidence type="ECO:0000256" key="3">
    <source>
        <dbReference type="SAM" id="Phobius"/>
    </source>
</evidence>
<feature type="compositionally biased region" description="Basic and acidic residues" evidence="2">
    <location>
        <begin position="1142"/>
        <end position="1156"/>
    </location>
</feature>
<feature type="compositionally biased region" description="Polar residues" evidence="2">
    <location>
        <begin position="1408"/>
        <end position="1422"/>
    </location>
</feature>
<feature type="compositionally biased region" description="Basic and acidic residues" evidence="2">
    <location>
        <begin position="693"/>
        <end position="710"/>
    </location>
</feature>
<dbReference type="InterPro" id="IPR003410">
    <property type="entry name" value="HYR_dom"/>
</dbReference>
<feature type="transmembrane region" description="Helical" evidence="3">
    <location>
        <begin position="914"/>
        <end position="935"/>
    </location>
</feature>
<gene>
    <name evidence="5" type="ORF">Cvel_7348</name>
</gene>
<name>A0A0G4HLJ1_9ALVE</name>
<feature type="compositionally biased region" description="Acidic residues" evidence="2">
    <location>
        <begin position="1527"/>
        <end position="1540"/>
    </location>
</feature>
<dbReference type="EMBL" id="CDMZ01003058">
    <property type="protein sequence ID" value="CEM44958.1"/>
    <property type="molecule type" value="Genomic_DNA"/>
</dbReference>